<dbReference type="GO" id="GO:0005634">
    <property type="term" value="C:nucleus"/>
    <property type="evidence" value="ECO:0007669"/>
    <property type="project" value="UniProtKB-SubCell"/>
</dbReference>
<feature type="repeat" description="TPR" evidence="8">
    <location>
        <begin position="343"/>
        <end position="376"/>
    </location>
</feature>
<dbReference type="FunFam" id="3.10.50.40:FF:000013">
    <property type="entry name" value="Peptidylprolyl isomerase"/>
    <property type="match status" value="1"/>
</dbReference>
<name>A0AAU9TFL2_EUPED</name>
<dbReference type="EMBL" id="CAKOGL010000004">
    <property type="protein sequence ID" value="CAH2085870.1"/>
    <property type="molecule type" value="Genomic_DNA"/>
</dbReference>
<feature type="repeat" description="TPR" evidence="8">
    <location>
        <begin position="255"/>
        <end position="288"/>
    </location>
</feature>
<evidence type="ECO:0000256" key="1">
    <source>
        <dbReference type="ARBA" id="ARBA00000971"/>
    </source>
</evidence>
<feature type="domain" description="PPIase FKBP-type" evidence="10">
    <location>
        <begin position="34"/>
        <end position="122"/>
    </location>
</feature>
<dbReference type="SUPFAM" id="SSF54534">
    <property type="entry name" value="FKBP-like"/>
    <property type="match status" value="2"/>
</dbReference>
<evidence type="ECO:0000256" key="7">
    <source>
        <dbReference type="PROSITE-ProRule" id="PRU00277"/>
    </source>
</evidence>
<evidence type="ECO:0000313" key="11">
    <source>
        <dbReference type="EMBL" id="CAH2085870.1"/>
    </source>
</evidence>
<dbReference type="InterPro" id="IPR050754">
    <property type="entry name" value="FKBP4/5/8-like"/>
</dbReference>
<dbReference type="GO" id="GO:0003755">
    <property type="term" value="F:peptidyl-prolyl cis-trans isomerase activity"/>
    <property type="evidence" value="ECO:0007669"/>
    <property type="project" value="UniProtKB-KW"/>
</dbReference>
<dbReference type="AlphaFoldDB" id="A0AAU9TFL2"/>
<organism evidence="11 12">
    <name type="scientific">Euphydryas editha</name>
    <name type="common">Edith's checkerspot</name>
    <dbReference type="NCBI Taxonomy" id="104508"/>
    <lineage>
        <taxon>Eukaryota</taxon>
        <taxon>Metazoa</taxon>
        <taxon>Ecdysozoa</taxon>
        <taxon>Arthropoda</taxon>
        <taxon>Hexapoda</taxon>
        <taxon>Insecta</taxon>
        <taxon>Pterygota</taxon>
        <taxon>Neoptera</taxon>
        <taxon>Endopterygota</taxon>
        <taxon>Lepidoptera</taxon>
        <taxon>Glossata</taxon>
        <taxon>Ditrysia</taxon>
        <taxon>Papilionoidea</taxon>
        <taxon>Nymphalidae</taxon>
        <taxon>Nymphalinae</taxon>
        <taxon>Euphydryas</taxon>
    </lineage>
</organism>
<dbReference type="InterPro" id="IPR011990">
    <property type="entry name" value="TPR-like_helical_dom_sf"/>
</dbReference>
<reference evidence="11" key="1">
    <citation type="submission" date="2022-03" db="EMBL/GenBank/DDBJ databases">
        <authorList>
            <person name="Tunstrom K."/>
        </authorList>
    </citation>
    <scope>NUCLEOTIDE SEQUENCE</scope>
</reference>
<evidence type="ECO:0000256" key="4">
    <source>
        <dbReference type="ARBA" id="ARBA00022803"/>
    </source>
</evidence>
<keyword evidence="12" id="KW-1185">Reference proteome</keyword>
<dbReference type="Pfam" id="PF00254">
    <property type="entry name" value="FKBP_C"/>
    <property type="match status" value="2"/>
</dbReference>
<dbReference type="InterPro" id="IPR001179">
    <property type="entry name" value="PPIase_FKBP_dom"/>
</dbReference>
<dbReference type="PANTHER" id="PTHR46512:SF9">
    <property type="entry name" value="PEPTIDYLPROLYL ISOMERASE"/>
    <property type="match status" value="1"/>
</dbReference>
<evidence type="ECO:0000259" key="10">
    <source>
        <dbReference type="PROSITE" id="PS50059"/>
    </source>
</evidence>
<dbReference type="PROSITE" id="PS50005">
    <property type="entry name" value="TPR"/>
    <property type="match status" value="2"/>
</dbReference>
<comment type="catalytic activity">
    <reaction evidence="1 7">
        <text>[protein]-peptidylproline (omega=180) = [protein]-peptidylproline (omega=0)</text>
        <dbReference type="Rhea" id="RHEA:16237"/>
        <dbReference type="Rhea" id="RHEA-COMP:10747"/>
        <dbReference type="Rhea" id="RHEA-COMP:10748"/>
        <dbReference type="ChEBI" id="CHEBI:83833"/>
        <dbReference type="ChEBI" id="CHEBI:83834"/>
        <dbReference type="EC" id="5.2.1.8"/>
    </reaction>
</comment>
<dbReference type="Proteomes" id="UP001153954">
    <property type="component" value="Unassembled WGS sequence"/>
</dbReference>
<dbReference type="SUPFAM" id="SSF48452">
    <property type="entry name" value="TPR-like"/>
    <property type="match status" value="1"/>
</dbReference>
<dbReference type="PROSITE" id="PS50059">
    <property type="entry name" value="FKBP_PPIASE"/>
    <property type="match status" value="2"/>
</dbReference>
<dbReference type="EC" id="5.2.1.8" evidence="2 7"/>
<comment type="caution">
    <text evidence="11">The sequence shown here is derived from an EMBL/GenBank/DDBJ whole genome shotgun (WGS) entry which is preliminary data.</text>
</comment>
<dbReference type="PROSITE" id="PS50293">
    <property type="entry name" value="TPR_REGION"/>
    <property type="match status" value="1"/>
</dbReference>
<keyword evidence="5 7" id="KW-0697">Rotamase</keyword>
<evidence type="ECO:0000256" key="3">
    <source>
        <dbReference type="ARBA" id="ARBA00022737"/>
    </source>
</evidence>
<evidence type="ECO:0000313" key="12">
    <source>
        <dbReference type="Proteomes" id="UP001153954"/>
    </source>
</evidence>
<evidence type="ECO:0000256" key="5">
    <source>
        <dbReference type="ARBA" id="ARBA00023110"/>
    </source>
</evidence>
<dbReference type="SMART" id="SM00028">
    <property type="entry name" value="TPR"/>
    <property type="match status" value="3"/>
</dbReference>
<dbReference type="GO" id="GO:0005874">
    <property type="term" value="C:microtubule"/>
    <property type="evidence" value="ECO:0007669"/>
    <property type="project" value="UniProtKB-KW"/>
</dbReference>
<sequence>MTVDEGIDITKAGDRGVLKRIIKEGEGEDTPNAGCQVTVHYTGTLLDGTKFDSSKDRNEPFEFILGKGQVIKAWDIGVATMKKGEVCVLTCAPDYAYGATGSPPKIPPNSTLQFEVEMIDWKVEDLSPNKNKGILRHVIEQGTGSDNPNDGAQVTVELQGKLQDGKVFDTRTVSFTLGEGSENNICEGIERALEKFTLGEKSRLTLQPKYAYKSEGNTEMGVPPNSVVEYTVKLVSFEKVKEPWSMDGEEKLQQAKIIKEKGTNYFKSNKFQLAIKKYKKVVTLLEDLPEDAGETDEIKEQGKQLLISAHLNLSLVYLKVSPPHHYEAKDHASKALKFEPQNVKGLFRLGQALLGLGEAEQALQTFQKVIELEPQNKAAANQVIVCKKTIAQQKKREQQLYANMFDKFAIRDTQAEKQRAKAEIDVIGEKVGEWGKGEGEWTDEQRDRKPTEFEKENPNILMLDKDGQFENM</sequence>
<proteinExistence type="predicted"/>
<dbReference type="Pfam" id="PF14559">
    <property type="entry name" value="TPR_19"/>
    <property type="match status" value="1"/>
</dbReference>
<dbReference type="FunFam" id="3.10.50.40:FF:000025">
    <property type="entry name" value="Peptidylprolyl isomerase"/>
    <property type="match status" value="1"/>
</dbReference>
<dbReference type="Gene3D" id="1.25.40.10">
    <property type="entry name" value="Tetratricopeptide repeat domain"/>
    <property type="match status" value="1"/>
</dbReference>
<gene>
    <name evidence="11" type="ORF">EEDITHA_LOCUS2305</name>
</gene>
<dbReference type="GO" id="GO:0005739">
    <property type="term" value="C:mitochondrion"/>
    <property type="evidence" value="ECO:0007669"/>
    <property type="project" value="UniProtKB-SubCell"/>
</dbReference>
<dbReference type="FunFam" id="1.25.40.10:FF:000008">
    <property type="entry name" value="Peptidylprolyl isomerase"/>
    <property type="match status" value="1"/>
</dbReference>
<dbReference type="InterPro" id="IPR046357">
    <property type="entry name" value="PPIase_dom_sf"/>
</dbReference>
<feature type="region of interest" description="Disordered" evidence="9">
    <location>
        <begin position="435"/>
        <end position="472"/>
    </location>
</feature>
<dbReference type="PANTHER" id="PTHR46512">
    <property type="entry name" value="PEPTIDYLPROLYL ISOMERASE"/>
    <property type="match status" value="1"/>
</dbReference>
<accession>A0AAU9TFL2</accession>
<dbReference type="GO" id="GO:0005829">
    <property type="term" value="C:cytosol"/>
    <property type="evidence" value="ECO:0007669"/>
    <property type="project" value="UniProtKB-SubCell"/>
</dbReference>
<protein>
    <recommendedName>
        <fullName evidence="2 7">peptidylprolyl isomerase</fullName>
        <ecNumber evidence="2 7">5.2.1.8</ecNumber>
    </recommendedName>
</protein>
<evidence type="ECO:0000256" key="6">
    <source>
        <dbReference type="ARBA" id="ARBA00023235"/>
    </source>
</evidence>
<keyword evidence="3" id="KW-0677">Repeat</keyword>
<feature type="domain" description="PPIase FKBP-type" evidence="10">
    <location>
        <begin position="151"/>
        <end position="238"/>
    </location>
</feature>
<keyword evidence="4 8" id="KW-0802">TPR repeat</keyword>
<evidence type="ECO:0000256" key="8">
    <source>
        <dbReference type="PROSITE-ProRule" id="PRU00339"/>
    </source>
</evidence>
<dbReference type="Gene3D" id="3.10.50.40">
    <property type="match status" value="2"/>
</dbReference>
<keyword evidence="6 7" id="KW-0413">Isomerase</keyword>
<evidence type="ECO:0000256" key="9">
    <source>
        <dbReference type="SAM" id="MobiDB-lite"/>
    </source>
</evidence>
<dbReference type="InterPro" id="IPR019734">
    <property type="entry name" value="TPR_rpt"/>
</dbReference>
<evidence type="ECO:0000256" key="2">
    <source>
        <dbReference type="ARBA" id="ARBA00013194"/>
    </source>
</evidence>